<dbReference type="EMBL" id="CP022572">
    <property type="protein sequence ID" value="AZU62159.1"/>
    <property type="molecule type" value="Genomic_DNA"/>
</dbReference>
<keyword evidence="4" id="KW-1185">Reference proteome</keyword>
<evidence type="ECO:0000313" key="3">
    <source>
        <dbReference type="EMBL" id="AZU62159.1"/>
    </source>
</evidence>
<sequence length="377" mass="43809">MLKKARQGWIWLAVLLVVFSIISYFSFSPQPKLYPSFVSDSPSPTGLKGFYTYLNKEMKAKRWNHSPEFLPKDQEKQLLIIAEPFNVPKSKQMQQYIDFIKAGNTILLLQNNPKGMFDVNIQPAEKDVSQNQTIKVYDQNKEVYKAKINSLIRLEPKPTDTILLHDTKGPVALKQTIGQGQLIVTVAPEWLTNKNILQHDHLPLVLHLLNETGTRSILFDEYLHGAESATSAWMVYPKWFILLLLQGIILTILCLWLQGKRFGPIFLPREATVRFSDEGIRALATWYIRGRRYHDSLVIQADFVKLLLQERWQVPYSREWKDASGFLERKWHGIKPAEIRSFLHGLTMVLEKEKISKQEYLHWSGRLNRLQKEVEQG</sequence>
<keyword evidence="1" id="KW-1133">Transmembrane helix</keyword>
<organism evidence="3 4">
    <name type="scientific">Neobacillus mesonae</name>
    <dbReference type="NCBI Taxonomy" id="1193713"/>
    <lineage>
        <taxon>Bacteria</taxon>
        <taxon>Bacillati</taxon>
        <taxon>Bacillota</taxon>
        <taxon>Bacilli</taxon>
        <taxon>Bacillales</taxon>
        <taxon>Bacillaceae</taxon>
        <taxon>Neobacillus</taxon>
    </lineage>
</organism>
<name>A0A3Q9QSF6_9BACI</name>
<feature type="transmembrane region" description="Helical" evidence="1">
    <location>
        <begin position="9"/>
        <end position="27"/>
    </location>
</feature>
<dbReference type="InterPro" id="IPR025646">
    <property type="entry name" value="DUF4350"/>
</dbReference>
<keyword evidence="1" id="KW-0812">Transmembrane</keyword>
<evidence type="ECO:0000313" key="4">
    <source>
        <dbReference type="Proteomes" id="UP000282892"/>
    </source>
</evidence>
<keyword evidence="1" id="KW-0472">Membrane</keyword>
<accession>A0A3Q9QSF6</accession>
<dbReference type="RefSeq" id="WP_127486858.1">
    <property type="nucleotide sequence ID" value="NZ_CP022572.1"/>
</dbReference>
<reference evidence="3 4" key="1">
    <citation type="submission" date="2017-07" db="EMBL/GenBank/DDBJ databases">
        <title>The complete genome sequence of Bacillus mesonae strain H20-5, an efficient strain improving plant abiotic stress resistance.</title>
        <authorList>
            <person name="Kim S.Y."/>
            <person name="Song H."/>
            <person name="Sang M.K."/>
            <person name="Weon H.-Y."/>
            <person name="Song J."/>
        </authorList>
    </citation>
    <scope>NUCLEOTIDE SEQUENCE [LARGE SCALE GENOMIC DNA]</scope>
    <source>
        <strain evidence="3 4">H20-5</strain>
    </source>
</reference>
<feature type="domain" description="DUF4350" evidence="2">
    <location>
        <begin position="39"/>
        <end position="209"/>
    </location>
</feature>
<protein>
    <recommendedName>
        <fullName evidence="2">DUF4350 domain-containing protein</fullName>
    </recommendedName>
</protein>
<gene>
    <name evidence="3" type="ORF">CHR53_13190</name>
</gene>
<dbReference type="STRING" id="1193713.GCA_001636315_05075"/>
<dbReference type="KEGG" id="nmk:CHR53_13190"/>
<dbReference type="Pfam" id="PF14258">
    <property type="entry name" value="DUF4350"/>
    <property type="match status" value="1"/>
</dbReference>
<evidence type="ECO:0000256" key="1">
    <source>
        <dbReference type="SAM" id="Phobius"/>
    </source>
</evidence>
<feature type="transmembrane region" description="Helical" evidence="1">
    <location>
        <begin position="239"/>
        <end position="257"/>
    </location>
</feature>
<dbReference type="Proteomes" id="UP000282892">
    <property type="component" value="Chromosome"/>
</dbReference>
<dbReference type="OrthoDB" id="2935725at2"/>
<proteinExistence type="predicted"/>
<evidence type="ECO:0000259" key="2">
    <source>
        <dbReference type="Pfam" id="PF14258"/>
    </source>
</evidence>
<dbReference type="AlphaFoldDB" id="A0A3Q9QSF6"/>